<dbReference type="Gene3D" id="3.30.70.270">
    <property type="match status" value="1"/>
</dbReference>
<dbReference type="CDD" id="cd00130">
    <property type="entry name" value="PAS"/>
    <property type="match status" value="1"/>
</dbReference>
<dbReference type="AlphaFoldDB" id="A0A7L9WR19"/>
<dbReference type="PROSITE" id="PS50883">
    <property type="entry name" value="EAL"/>
    <property type="match status" value="1"/>
</dbReference>
<dbReference type="InterPro" id="IPR043128">
    <property type="entry name" value="Rev_trsase/Diguanyl_cyclase"/>
</dbReference>
<dbReference type="Gene3D" id="3.30.450.20">
    <property type="entry name" value="PAS domain"/>
    <property type="match status" value="1"/>
</dbReference>
<dbReference type="SUPFAM" id="SSF141868">
    <property type="entry name" value="EAL domain-like"/>
    <property type="match status" value="1"/>
</dbReference>
<keyword evidence="1" id="KW-0472">Membrane</keyword>
<name>A0A7L9WR19_9RHOB</name>
<evidence type="ECO:0000313" key="6">
    <source>
        <dbReference type="EMBL" id="QOL82373.1"/>
    </source>
</evidence>
<dbReference type="Proteomes" id="UP000594118">
    <property type="component" value="Chromosome"/>
</dbReference>
<dbReference type="NCBIfam" id="TIGR00254">
    <property type="entry name" value="GGDEF"/>
    <property type="match status" value="1"/>
</dbReference>
<feature type="domain" description="PAS" evidence="2">
    <location>
        <begin position="355"/>
        <end position="400"/>
    </location>
</feature>
<dbReference type="InterPro" id="IPR000014">
    <property type="entry name" value="PAS"/>
</dbReference>
<feature type="domain" description="EAL" evidence="4">
    <location>
        <begin position="660"/>
        <end position="912"/>
    </location>
</feature>
<gene>
    <name evidence="6" type="ORF">F3W81_17000</name>
</gene>
<dbReference type="SUPFAM" id="SSF55073">
    <property type="entry name" value="Nucleotide cyclase"/>
    <property type="match status" value="1"/>
</dbReference>
<dbReference type="InterPro" id="IPR000160">
    <property type="entry name" value="GGDEF_dom"/>
</dbReference>
<dbReference type="EMBL" id="CP045201">
    <property type="protein sequence ID" value="QOL82373.1"/>
    <property type="molecule type" value="Genomic_DNA"/>
</dbReference>
<evidence type="ECO:0000259" key="5">
    <source>
        <dbReference type="PROSITE" id="PS50887"/>
    </source>
</evidence>
<dbReference type="InterPro" id="IPR035965">
    <property type="entry name" value="PAS-like_dom_sf"/>
</dbReference>
<dbReference type="KEGG" id="pshq:F3W81_17000"/>
<feature type="domain" description="PAC" evidence="3">
    <location>
        <begin position="427"/>
        <end position="481"/>
    </location>
</feature>
<dbReference type="InterPro" id="IPR001633">
    <property type="entry name" value="EAL_dom"/>
</dbReference>
<dbReference type="Pfam" id="PF00990">
    <property type="entry name" value="GGDEF"/>
    <property type="match status" value="1"/>
</dbReference>
<dbReference type="InterPro" id="IPR001610">
    <property type="entry name" value="PAC"/>
</dbReference>
<dbReference type="Pfam" id="PF13426">
    <property type="entry name" value="PAS_9"/>
    <property type="match status" value="1"/>
</dbReference>
<evidence type="ECO:0000259" key="4">
    <source>
        <dbReference type="PROSITE" id="PS50883"/>
    </source>
</evidence>
<sequence>MRPPSRPVPRRNLTPTKPSAPGICALRNSLRMVVCHGASGRTRSRSMNPARAIKVRFWLTVSTVCALAMALTGLSVWASARPFVEEIQERQITKVAENTVLQIYQSLQEHDLLMSFLAHQPELISVALGYDDNANIVRDYLEGLSAPASFEVVTLFDFMGNPLSRLDSLDKDHFRFSSEVEQSLIESTQSVFADQGSGQPRRPIAFYSDGDTGHFLISEPVQSGGAYQGAILAQIDINLATVLPKSDGLFPTRLIAPTPPANAGEGADDIAAGGPAPLSSVRPPEDVRVFNIPNFALDVIVTPNWAQLRSVSTRLVKESVLAIGISLLAPFLLLAWFGNRLLVKPHVLLAQQQKELSELASVARNANDAILMTGLDRRVMWVNPAFETLSGFSARSVIGQRPSTILQGAETDVSTIRAISEALRNYKPIKVEILNYNRLGDRYWISLSITTLFDTSGKPYGFMAISSDITEQKLQSQRFMAAQLEIEHQSLHDALTGLPNRRALRDALDARANDPEDSSVTLVRIDLDHFKFVNDTLGHAAGDHVLCEVARILKEETKQGEVAARIGGDEFILLMSRGYGVEAAEATARRMLKRIQEPMKFGDMTARVGASFGIATTSGGMISAAEINVAADEALYRAKDSGRNAICIYTEELHKESLIRRDLVSRLPKAIRDLEFVPHYQPQVNARTGEVVGVEVLSRWQLPGGEMLSPVAYLSIAKKVGLLGEVDSALFRRAIDELSRINSDRIHVPKVSFNVTAERLQDRKLLQYMRAFSQTSDIRIAFEILESVFVEEQSNSFMYHLDLLREAGVALQIDDFGSGHASIIGLMHARPDSLKIDQQLVIPVTQSETARSLLKSIVDIANALDIAVIAEGVETYDHVRILSEIGIDILQGYYFAKPMKAEDLIIYLKVDQAKRQCLK</sequence>
<evidence type="ECO:0000313" key="7">
    <source>
        <dbReference type="Proteomes" id="UP000594118"/>
    </source>
</evidence>
<protein>
    <submittedName>
        <fullName evidence="6">EAL domain-containing protein</fullName>
    </submittedName>
</protein>
<proteinExistence type="predicted"/>
<dbReference type="PROSITE" id="PS50887">
    <property type="entry name" value="GGDEF"/>
    <property type="match status" value="1"/>
</dbReference>
<dbReference type="InterPro" id="IPR000700">
    <property type="entry name" value="PAS-assoc_C"/>
</dbReference>
<reference evidence="6 7" key="1">
    <citation type="submission" date="2019-10" db="EMBL/GenBank/DDBJ databases">
        <title>Pseudopuniceibacterium sp. HQ09 islated from Antarctica.</title>
        <authorList>
            <person name="Liao L."/>
            <person name="Su S."/>
            <person name="Chen B."/>
            <person name="Yu Y."/>
        </authorList>
    </citation>
    <scope>NUCLEOTIDE SEQUENCE [LARGE SCALE GENOMIC DNA]</scope>
    <source>
        <strain evidence="6 7">HQ09</strain>
    </source>
</reference>
<dbReference type="InterPro" id="IPR029787">
    <property type="entry name" value="Nucleotide_cyclase"/>
</dbReference>
<dbReference type="SMART" id="SM00267">
    <property type="entry name" value="GGDEF"/>
    <property type="match status" value="1"/>
</dbReference>
<dbReference type="PANTHER" id="PTHR44757">
    <property type="entry name" value="DIGUANYLATE CYCLASE DGCP"/>
    <property type="match status" value="1"/>
</dbReference>
<dbReference type="CDD" id="cd01949">
    <property type="entry name" value="GGDEF"/>
    <property type="match status" value="1"/>
</dbReference>
<dbReference type="PANTHER" id="PTHR44757:SF2">
    <property type="entry name" value="BIOFILM ARCHITECTURE MAINTENANCE PROTEIN MBAA"/>
    <property type="match status" value="1"/>
</dbReference>
<feature type="transmembrane region" description="Helical" evidence="1">
    <location>
        <begin position="57"/>
        <end position="80"/>
    </location>
</feature>
<evidence type="ECO:0000259" key="2">
    <source>
        <dbReference type="PROSITE" id="PS50112"/>
    </source>
</evidence>
<feature type="domain" description="GGDEF" evidence="5">
    <location>
        <begin position="518"/>
        <end position="651"/>
    </location>
</feature>
<organism evidence="6 7">
    <name type="scientific">Pseudooceanicola spongiae</name>
    <dbReference type="NCBI Taxonomy" id="2613965"/>
    <lineage>
        <taxon>Bacteria</taxon>
        <taxon>Pseudomonadati</taxon>
        <taxon>Pseudomonadota</taxon>
        <taxon>Alphaproteobacteria</taxon>
        <taxon>Rhodobacterales</taxon>
        <taxon>Paracoccaceae</taxon>
        <taxon>Pseudooceanicola</taxon>
    </lineage>
</organism>
<keyword evidence="7" id="KW-1185">Reference proteome</keyword>
<dbReference type="SMART" id="SM00052">
    <property type="entry name" value="EAL"/>
    <property type="match status" value="1"/>
</dbReference>
<dbReference type="PROSITE" id="PS50113">
    <property type="entry name" value="PAC"/>
    <property type="match status" value="1"/>
</dbReference>
<dbReference type="Pfam" id="PF00563">
    <property type="entry name" value="EAL"/>
    <property type="match status" value="1"/>
</dbReference>
<evidence type="ECO:0000256" key="1">
    <source>
        <dbReference type="SAM" id="Phobius"/>
    </source>
</evidence>
<keyword evidence="1" id="KW-1133">Transmembrane helix</keyword>
<evidence type="ECO:0000259" key="3">
    <source>
        <dbReference type="PROSITE" id="PS50113"/>
    </source>
</evidence>
<dbReference type="InterPro" id="IPR052155">
    <property type="entry name" value="Biofilm_reg_signaling"/>
</dbReference>
<dbReference type="Gene3D" id="3.20.20.450">
    <property type="entry name" value="EAL domain"/>
    <property type="match status" value="1"/>
</dbReference>
<dbReference type="InterPro" id="IPR035919">
    <property type="entry name" value="EAL_sf"/>
</dbReference>
<dbReference type="PROSITE" id="PS50112">
    <property type="entry name" value="PAS"/>
    <property type="match status" value="1"/>
</dbReference>
<keyword evidence="1" id="KW-0812">Transmembrane</keyword>
<accession>A0A7L9WR19</accession>
<dbReference type="SMART" id="SM00086">
    <property type="entry name" value="PAC"/>
    <property type="match status" value="1"/>
</dbReference>
<dbReference type="NCBIfam" id="TIGR00229">
    <property type="entry name" value="sensory_box"/>
    <property type="match status" value="1"/>
</dbReference>
<dbReference type="CDD" id="cd01948">
    <property type="entry name" value="EAL"/>
    <property type="match status" value="1"/>
</dbReference>
<dbReference type="SUPFAM" id="SSF55785">
    <property type="entry name" value="PYP-like sensor domain (PAS domain)"/>
    <property type="match status" value="1"/>
</dbReference>